<feature type="domain" description="Leucine-binding protein" evidence="5">
    <location>
        <begin position="28"/>
        <end position="369"/>
    </location>
</feature>
<dbReference type="EMBL" id="JACHBK010000017">
    <property type="protein sequence ID" value="MBB5539150.1"/>
    <property type="molecule type" value="Genomic_DNA"/>
</dbReference>
<dbReference type="AlphaFoldDB" id="A0A7W8XA91"/>
<proteinExistence type="inferred from homology"/>
<accession>A0A7W8XA91</accession>
<keyword evidence="7" id="KW-1185">Reference proteome</keyword>
<evidence type="ECO:0000256" key="2">
    <source>
        <dbReference type="ARBA" id="ARBA00022729"/>
    </source>
</evidence>
<dbReference type="Pfam" id="PF13458">
    <property type="entry name" value="Peripla_BP_6"/>
    <property type="match status" value="1"/>
</dbReference>
<comment type="similarity">
    <text evidence="1">Belongs to the leucine-binding protein family.</text>
</comment>
<feature type="chain" id="PRO_5030585919" evidence="4">
    <location>
        <begin position="26"/>
        <end position="394"/>
    </location>
</feature>
<dbReference type="Proteomes" id="UP000585507">
    <property type="component" value="Unassembled WGS sequence"/>
</dbReference>
<comment type="caution">
    <text evidence="6">The sequence shown here is derived from an EMBL/GenBank/DDBJ whole genome shotgun (WGS) entry which is preliminary data.</text>
</comment>
<evidence type="ECO:0000313" key="6">
    <source>
        <dbReference type="EMBL" id="MBB5539150.1"/>
    </source>
</evidence>
<keyword evidence="2 4" id="KW-0732">Signal</keyword>
<dbReference type="SUPFAM" id="SSF53822">
    <property type="entry name" value="Periplasmic binding protein-like I"/>
    <property type="match status" value="1"/>
</dbReference>
<feature type="signal peptide" evidence="4">
    <location>
        <begin position="1"/>
        <end position="25"/>
    </location>
</feature>
<keyword evidence="3" id="KW-0813">Transport</keyword>
<sequence>MRKTILKLSLMTLPATSFMAGAAQADIVKVGVIAPMTGPKAIFGKQFTEALAVYQKQNGTKVGEHEVEFVIRDLPDINPGQARALAQELVIQEDVQYLAGFEFTPNAMAVAPILERANVPLVIFNAATSAIVGASPYALRTSYTTPQVTVPVADCALRKGMKKVVVMVSDYGPGIDAERAFTWRFQENGGEIIDTIRMSTNTTDFSPMLQRARNAKPDAIYIFLPAGPSAYAFMRAYVDNHLAGEGIKLLGTAETDETMLQELGDPAIGIHTAYHYSQAHSSPENDRFTRDLKALFPKAEANFASVGAYDGAHVIYKMIEATNGRQDAAKAVEAVKGLEWVSPRGSVKIDPESRGIIQNVYMRVVEKNGEGRLINTEIETFPMQPDWGHLVPKQ</sequence>
<dbReference type="PANTHER" id="PTHR30483:SF6">
    <property type="entry name" value="PERIPLASMIC BINDING PROTEIN OF ABC TRANSPORTER FOR NATURAL AMINO ACIDS"/>
    <property type="match status" value="1"/>
</dbReference>
<keyword evidence="3" id="KW-0029">Amino-acid transport</keyword>
<evidence type="ECO:0000256" key="4">
    <source>
        <dbReference type="SAM" id="SignalP"/>
    </source>
</evidence>
<organism evidence="6 7">
    <name type="scientific">Rhizobium giardinii</name>
    <dbReference type="NCBI Taxonomy" id="56731"/>
    <lineage>
        <taxon>Bacteria</taxon>
        <taxon>Pseudomonadati</taxon>
        <taxon>Pseudomonadota</taxon>
        <taxon>Alphaproteobacteria</taxon>
        <taxon>Hyphomicrobiales</taxon>
        <taxon>Rhizobiaceae</taxon>
        <taxon>Rhizobium/Agrobacterium group</taxon>
        <taxon>Rhizobium</taxon>
    </lineage>
</organism>
<evidence type="ECO:0000259" key="5">
    <source>
        <dbReference type="Pfam" id="PF13458"/>
    </source>
</evidence>
<evidence type="ECO:0000256" key="1">
    <source>
        <dbReference type="ARBA" id="ARBA00010062"/>
    </source>
</evidence>
<dbReference type="InterPro" id="IPR051010">
    <property type="entry name" value="BCAA_transport"/>
</dbReference>
<dbReference type="InterPro" id="IPR028081">
    <property type="entry name" value="Leu-bd"/>
</dbReference>
<evidence type="ECO:0000256" key="3">
    <source>
        <dbReference type="ARBA" id="ARBA00022970"/>
    </source>
</evidence>
<gene>
    <name evidence="6" type="ORF">GGD55_005894</name>
</gene>
<name>A0A7W8XA91_9HYPH</name>
<protein>
    <submittedName>
        <fullName evidence="6">Branched-chain amino acid transport system substrate-binding protein</fullName>
    </submittedName>
</protein>
<dbReference type="Gene3D" id="3.40.50.2300">
    <property type="match status" value="2"/>
</dbReference>
<evidence type="ECO:0000313" key="7">
    <source>
        <dbReference type="Proteomes" id="UP000585507"/>
    </source>
</evidence>
<dbReference type="InterPro" id="IPR028082">
    <property type="entry name" value="Peripla_BP_I"/>
</dbReference>
<dbReference type="PANTHER" id="PTHR30483">
    <property type="entry name" value="LEUCINE-SPECIFIC-BINDING PROTEIN"/>
    <property type="match status" value="1"/>
</dbReference>
<dbReference type="GO" id="GO:0006865">
    <property type="term" value="P:amino acid transport"/>
    <property type="evidence" value="ECO:0007669"/>
    <property type="project" value="UniProtKB-KW"/>
</dbReference>
<reference evidence="6 7" key="1">
    <citation type="submission" date="2020-08" db="EMBL/GenBank/DDBJ databases">
        <title>Genomic Encyclopedia of Type Strains, Phase IV (KMG-V): Genome sequencing to study the core and pangenomes of soil and plant-associated prokaryotes.</title>
        <authorList>
            <person name="Whitman W."/>
        </authorList>
    </citation>
    <scope>NUCLEOTIDE SEQUENCE [LARGE SCALE GENOMIC DNA]</scope>
    <source>
        <strain evidence="6 7">SEMIA 4084</strain>
    </source>
</reference>